<dbReference type="GO" id="GO:0016787">
    <property type="term" value="F:hydrolase activity"/>
    <property type="evidence" value="ECO:0007669"/>
    <property type="project" value="UniProtKB-KW"/>
</dbReference>
<dbReference type="SUPFAM" id="SSF53474">
    <property type="entry name" value="alpha/beta-Hydrolases"/>
    <property type="match status" value="1"/>
</dbReference>
<dbReference type="PROSITE" id="PS00122">
    <property type="entry name" value="CARBOXYLESTERASE_B_1"/>
    <property type="match status" value="1"/>
</dbReference>
<feature type="chain" id="PRO_5041015428" description="Carboxylic ester hydrolase" evidence="3">
    <location>
        <begin position="30"/>
        <end position="556"/>
    </location>
</feature>
<reference evidence="5" key="1">
    <citation type="submission" date="2022-01" db="EMBL/GenBank/DDBJ databases">
        <title>Novel species in genus Dyadobacter.</title>
        <authorList>
            <person name="Ma C."/>
        </authorList>
    </citation>
    <scope>NUCLEOTIDE SEQUENCE</scope>
    <source>
        <strain evidence="5">CY357</strain>
    </source>
</reference>
<dbReference type="InterPro" id="IPR006311">
    <property type="entry name" value="TAT_signal"/>
</dbReference>
<dbReference type="Gene3D" id="3.40.50.1820">
    <property type="entry name" value="alpha/beta hydrolase"/>
    <property type="match status" value="1"/>
</dbReference>
<evidence type="ECO:0000256" key="2">
    <source>
        <dbReference type="ARBA" id="ARBA00022801"/>
    </source>
</evidence>
<dbReference type="RefSeq" id="WP_235177339.1">
    <property type="nucleotide sequence ID" value="NZ_JAKFFV010000004.1"/>
</dbReference>
<dbReference type="InterPro" id="IPR029058">
    <property type="entry name" value="AB_hydrolase_fold"/>
</dbReference>
<sequence>MQNNRRDFLQKFTLSVSALGLGTSSAALAGHVPAPAEDTVKASANSCIVDTASGKVRGYMHKDIVNFKGIPYGASTAGKGRFMPPAKPEPWTGIRDTLTYGAVCPQKPNKGWGMEEYAFLYQWNDGFQGEDCLRLNVWTPAINDSKKRPVLFWMHGGAFFSGSAQEHPSYDGENLARTGDVVVVSVNHRLNAFGFLNLADYSDQFATSGNVGMLDLVAALEWVKENIAGFGGDAGNVTISGQSGGAAKVTTLMAMPSARGLFHKAISQSSSTVQVATHAYSSELAKLVLAELKIDKSNIADIQQIPFSQIIQASIAAEQKLGSKFPLDVGRAGWQPVVDGKVIPAHPFDPTVPDYSAQIPMIIGTNRNEASASIGNAAMELLDEDGLKKKLAERFGDKSQTVYDTMRKVHPKAKPVEILSYISPYNPMAYVQAERKALQKAAPVFLYLFAWQTPVLDKRPRAFHCSEIPFVFANTDRCETMTGGGEEARALADGMTKAWINFMKTGNPSHSGLPVWPDFVKNPGAMMVFDDKSEVRVDPDGAARQMLERIFYKRDF</sequence>
<evidence type="ECO:0000256" key="1">
    <source>
        <dbReference type="ARBA" id="ARBA00005964"/>
    </source>
</evidence>
<dbReference type="Pfam" id="PF00135">
    <property type="entry name" value="COesterase"/>
    <property type="match status" value="1"/>
</dbReference>
<dbReference type="EMBL" id="JAKFFV010000004">
    <property type="protein sequence ID" value="MCF2498152.1"/>
    <property type="molecule type" value="Genomic_DNA"/>
</dbReference>
<name>A0A9X1QCZ8_9BACT</name>
<organism evidence="5 6">
    <name type="scientific">Dyadobacter chenhuakuii</name>
    <dbReference type="NCBI Taxonomy" id="2909339"/>
    <lineage>
        <taxon>Bacteria</taxon>
        <taxon>Pseudomonadati</taxon>
        <taxon>Bacteroidota</taxon>
        <taxon>Cytophagia</taxon>
        <taxon>Cytophagales</taxon>
        <taxon>Spirosomataceae</taxon>
        <taxon>Dyadobacter</taxon>
    </lineage>
</organism>
<dbReference type="InterPro" id="IPR050309">
    <property type="entry name" value="Type-B_Carboxylest/Lipase"/>
</dbReference>
<evidence type="ECO:0000313" key="6">
    <source>
        <dbReference type="Proteomes" id="UP001139411"/>
    </source>
</evidence>
<keyword evidence="2 3" id="KW-0378">Hydrolase</keyword>
<evidence type="ECO:0000259" key="4">
    <source>
        <dbReference type="Pfam" id="PF00135"/>
    </source>
</evidence>
<feature type="domain" description="Carboxylesterase type B" evidence="4">
    <location>
        <begin position="47"/>
        <end position="534"/>
    </location>
</feature>
<evidence type="ECO:0000313" key="5">
    <source>
        <dbReference type="EMBL" id="MCF2498152.1"/>
    </source>
</evidence>
<feature type="signal peptide" evidence="3">
    <location>
        <begin position="1"/>
        <end position="29"/>
    </location>
</feature>
<dbReference type="InterPro" id="IPR019826">
    <property type="entry name" value="Carboxylesterase_B_AS"/>
</dbReference>
<protein>
    <recommendedName>
        <fullName evidence="3">Carboxylic ester hydrolase</fullName>
        <ecNumber evidence="3">3.1.1.-</ecNumber>
    </recommendedName>
</protein>
<accession>A0A9X1QCZ8</accession>
<dbReference type="PROSITE" id="PS51318">
    <property type="entry name" value="TAT"/>
    <property type="match status" value="1"/>
</dbReference>
<comment type="caution">
    <text evidence="5">The sequence shown here is derived from an EMBL/GenBank/DDBJ whole genome shotgun (WGS) entry which is preliminary data.</text>
</comment>
<proteinExistence type="inferred from homology"/>
<keyword evidence="3" id="KW-0732">Signal</keyword>
<comment type="similarity">
    <text evidence="1 3">Belongs to the type-B carboxylesterase/lipase family.</text>
</comment>
<dbReference type="InterPro" id="IPR002018">
    <property type="entry name" value="CarbesteraseB"/>
</dbReference>
<dbReference type="AlphaFoldDB" id="A0A9X1QCZ8"/>
<evidence type="ECO:0000256" key="3">
    <source>
        <dbReference type="RuleBase" id="RU361235"/>
    </source>
</evidence>
<dbReference type="PANTHER" id="PTHR11559">
    <property type="entry name" value="CARBOXYLESTERASE"/>
    <property type="match status" value="1"/>
</dbReference>
<dbReference type="Proteomes" id="UP001139411">
    <property type="component" value="Unassembled WGS sequence"/>
</dbReference>
<dbReference type="EC" id="3.1.1.-" evidence="3"/>
<gene>
    <name evidence="5" type="ORF">L0661_07545</name>
</gene>